<dbReference type="GeneID" id="20813560"/>
<feature type="compositionally biased region" description="Low complexity" evidence="1">
    <location>
        <begin position="58"/>
        <end position="68"/>
    </location>
</feature>
<accession>W4G2A3</accession>
<sequence length="277" mass="30914">MALPKVPSPRQQALQQQQQPVTLYSRGALPNVSPTSSPRTPSPPKPRLEEVRPPPSPNTSSQPQLPSQNHVARPCPVNQQRTMRPEDFRGMAIKEDGEKAAHRSFVRQLVDGSMRIPVRNPRRGDYDIMQVSIDAHLTLLTWSPLLSSPDARQASSAQTLELEDVVSIVPWTHKMPTKKPSAAELEMASKGGCWYFGVCVAYTKQQRPQQLMLLCHNAAEQEQLVLSFRTLIRNAKQRRSSLQLADAARLTPGMTASHMTPTQPAMPSHHIPLLVRR</sequence>
<evidence type="ECO:0000256" key="1">
    <source>
        <dbReference type="SAM" id="MobiDB-lite"/>
    </source>
</evidence>
<gene>
    <name evidence="2" type="ORF">H257_11564</name>
</gene>
<feature type="region of interest" description="Disordered" evidence="1">
    <location>
        <begin position="1"/>
        <end position="83"/>
    </location>
</feature>
<proteinExistence type="predicted"/>
<name>W4G2A3_APHAT</name>
<dbReference type="VEuPathDB" id="FungiDB:H257_11564"/>
<dbReference type="RefSeq" id="XP_009836842.1">
    <property type="nucleotide sequence ID" value="XM_009838540.1"/>
</dbReference>
<feature type="region of interest" description="Disordered" evidence="1">
    <location>
        <begin position="254"/>
        <end position="277"/>
    </location>
</feature>
<evidence type="ECO:0000313" key="2">
    <source>
        <dbReference type="EMBL" id="ETV73416.1"/>
    </source>
</evidence>
<protein>
    <submittedName>
        <fullName evidence="2">Uncharacterized protein</fullName>
    </submittedName>
</protein>
<dbReference type="AlphaFoldDB" id="W4G2A3"/>
<organism evidence="2">
    <name type="scientific">Aphanomyces astaci</name>
    <name type="common">Crayfish plague agent</name>
    <dbReference type="NCBI Taxonomy" id="112090"/>
    <lineage>
        <taxon>Eukaryota</taxon>
        <taxon>Sar</taxon>
        <taxon>Stramenopiles</taxon>
        <taxon>Oomycota</taxon>
        <taxon>Saprolegniomycetes</taxon>
        <taxon>Saprolegniales</taxon>
        <taxon>Verrucalvaceae</taxon>
        <taxon>Aphanomyces</taxon>
    </lineage>
</organism>
<reference evidence="2" key="1">
    <citation type="submission" date="2013-12" db="EMBL/GenBank/DDBJ databases">
        <title>The Genome Sequence of Aphanomyces astaci APO3.</title>
        <authorList>
            <consortium name="The Broad Institute Genomics Platform"/>
            <person name="Russ C."/>
            <person name="Tyler B."/>
            <person name="van West P."/>
            <person name="Dieguez-Uribeondo J."/>
            <person name="Young S.K."/>
            <person name="Zeng Q."/>
            <person name="Gargeya S."/>
            <person name="Fitzgerald M."/>
            <person name="Abouelleil A."/>
            <person name="Alvarado L."/>
            <person name="Chapman S.B."/>
            <person name="Gainer-Dewar J."/>
            <person name="Goldberg J."/>
            <person name="Griggs A."/>
            <person name="Gujja S."/>
            <person name="Hansen M."/>
            <person name="Howarth C."/>
            <person name="Imamovic A."/>
            <person name="Ireland A."/>
            <person name="Larimer J."/>
            <person name="McCowan C."/>
            <person name="Murphy C."/>
            <person name="Pearson M."/>
            <person name="Poon T.W."/>
            <person name="Priest M."/>
            <person name="Roberts A."/>
            <person name="Saif S."/>
            <person name="Shea T."/>
            <person name="Sykes S."/>
            <person name="Wortman J."/>
            <person name="Nusbaum C."/>
            <person name="Birren B."/>
        </authorList>
    </citation>
    <scope>NUCLEOTIDE SEQUENCE [LARGE SCALE GENOMIC DNA]</scope>
    <source>
        <strain evidence="2">APO3</strain>
    </source>
</reference>
<dbReference type="EMBL" id="KI913148">
    <property type="protein sequence ID" value="ETV73416.1"/>
    <property type="molecule type" value="Genomic_DNA"/>
</dbReference>